<dbReference type="Pfam" id="PF07905">
    <property type="entry name" value="PucR"/>
    <property type="match status" value="1"/>
</dbReference>
<dbReference type="InterPro" id="IPR012914">
    <property type="entry name" value="PucR_dom"/>
</dbReference>
<dbReference type="RefSeq" id="WP_204708719.1">
    <property type="nucleotide sequence ID" value="NZ_JBHSZV010000010.1"/>
</dbReference>
<dbReference type="Pfam" id="PF17853">
    <property type="entry name" value="GGDEF_2"/>
    <property type="match status" value="1"/>
</dbReference>
<evidence type="ECO:0000259" key="4">
    <source>
        <dbReference type="Pfam" id="PF17853"/>
    </source>
</evidence>
<keyword evidence="6" id="KW-1185">Reference proteome</keyword>
<dbReference type="InterPro" id="IPR042070">
    <property type="entry name" value="PucR_C-HTH_sf"/>
</dbReference>
<comment type="similarity">
    <text evidence="1">Belongs to the CdaR family.</text>
</comment>
<dbReference type="Proteomes" id="UP001596410">
    <property type="component" value="Unassembled WGS sequence"/>
</dbReference>
<dbReference type="InterPro" id="IPR025736">
    <property type="entry name" value="PucR_C-HTH_dom"/>
</dbReference>
<dbReference type="Pfam" id="PF13556">
    <property type="entry name" value="HTH_30"/>
    <property type="match status" value="1"/>
</dbReference>
<evidence type="ECO:0000259" key="3">
    <source>
        <dbReference type="Pfam" id="PF13556"/>
    </source>
</evidence>
<dbReference type="EMBL" id="JBHSZV010000010">
    <property type="protein sequence ID" value="MFC7060931.1"/>
    <property type="molecule type" value="Genomic_DNA"/>
</dbReference>
<feature type="domain" description="PucR C-terminal helix-turn-helix" evidence="3">
    <location>
        <begin position="495"/>
        <end position="552"/>
    </location>
</feature>
<sequence length="561" mass="64942">MGIHVKDVLQLPIMELAKVLMGKAHLEEREIEWISVIETPVENFVRKNEFVLSTGIGCGNDPVALEKYVQDVIDSGASALAFATGRHIYKIPDRIMSLASEHKLVLIEIPWEVRFGDVLHDVLNEISKKKRTAQQRTEEIRQELINCVLNGMGLQEIMKIVYENTNIPVAISDHNKLIRANYYFDSHMIALLNGEVEGDYQLIPSYETPFKDHPLYHYIEQYQIGEDCCYQLTILSNYKKQGYLLFKPESDDELTWSNLNILEHALTSCALYFVKENAIEMTEIRLKDNFLLDLAKTNIDMDKQLQSKAQLLGYDLTKPYICLVGNIRFKKKATEHIGGFDQAVMSSSMHSRNYYIQKEVAHAGDVLKRRTMATFEDGEVIVFLEADNRPYMETSNQFLDLVERRLNELLAGIKISWGISMHKDGLYVFHKSYNQAVTAHNIGRQQHEIGERTFFSDTRMNRLLMALSHEKEIEEIVKNTLHKLIDYDQKRQTDLIHTFIIYNKFNSNVSQTARALNLHRQSLLHRLRNIEQLTGLSLLNADDLFLLELSVRLWMLKKVDE</sequence>
<dbReference type="PANTHER" id="PTHR33744:SF1">
    <property type="entry name" value="DNA-BINDING TRANSCRIPTIONAL ACTIVATOR ADER"/>
    <property type="match status" value="1"/>
</dbReference>
<gene>
    <name evidence="5" type="ORF">ACFQIC_03485</name>
</gene>
<evidence type="ECO:0000313" key="6">
    <source>
        <dbReference type="Proteomes" id="UP001596410"/>
    </source>
</evidence>
<proteinExistence type="inferred from homology"/>
<evidence type="ECO:0000256" key="1">
    <source>
        <dbReference type="ARBA" id="ARBA00006754"/>
    </source>
</evidence>
<comment type="caution">
    <text evidence="5">The sequence shown here is derived from an EMBL/GenBank/DDBJ whole genome shotgun (WGS) entry which is preliminary data.</text>
</comment>
<reference evidence="6" key="1">
    <citation type="journal article" date="2019" name="Int. J. Syst. Evol. Microbiol.">
        <title>The Global Catalogue of Microorganisms (GCM) 10K type strain sequencing project: providing services to taxonomists for standard genome sequencing and annotation.</title>
        <authorList>
            <consortium name="The Broad Institute Genomics Platform"/>
            <consortium name="The Broad Institute Genome Sequencing Center for Infectious Disease"/>
            <person name="Wu L."/>
            <person name="Ma J."/>
        </authorList>
    </citation>
    <scope>NUCLEOTIDE SEQUENCE [LARGE SCALE GENOMIC DNA]</scope>
    <source>
        <strain evidence="6">CGMCC 4.1621</strain>
    </source>
</reference>
<dbReference type="InterPro" id="IPR041522">
    <property type="entry name" value="CdaR_GGDEF"/>
</dbReference>
<evidence type="ECO:0000313" key="5">
    <source>
        <dbReference type="EMBL" id="MFC7060931.1"/>
    </source>
</evidence>
<organism evidence="5 6">
    <name type="scientific">Halobacillus seohaensis</name>
    <dbReference type="NCBI Taxonomy" id="447421"/>
    <lineage>
        <taxon>Bacteria</taxon>
        <taxon>Bacillati</taxon>
        <taxon>Bacillota</taxon>
        <taxon>Bacilli</taxon>
        <taxon>Bacillales</taxon>
        <taxon>Bacillaceae</taxon>
        <taxon>Halobacillus</taxon>
    </lineage>
</organism>
<dbReference type="Gene3D" id="1.10.10.2840">
    <property type="entry name" value="PucR C-terminal helix-turn-helix domain"/>
    <property type="match status" value="1"/>
</dbReference>
<feature type="domain" description="Purine catabolism PurC-like" evidence="2">
    <location>
        <begin position="7"/>
        <end position="126"/>
    </location>
</feature>
<evidence type="ECO:0000259" key="2">
    <source>
        <dbReference type="Pfam" id="PF07905"/>
    </source>
</evidence>
<dbReference type="PANTHER" id="PTHR33744">
    <property type="entry name" value="CARBOHYDRATE DIACID REGULATOR"/>
    <property type="match status" value="1"/>
</dbReference>
<feature type="domain" description="CdaR GGDEF-like" evidence="4">
    <location>
        <begin position="302"/>
        <end position="441"/>
    </location>
</feature>
<name>A0ABW2EIY1_9BACI</name>
<accession>A0ABW2EIY1</accession>
<protein>
    <submittedName>
        <fullName evidence="5">PucR family transcriptional regulator</fullName>
    </submittedName>
</protein>
<dbReference type="InterPro" id="IPR051448">
    <property type="entry name" value="CdaR-like_regulators"/>
</dbReference>